<feature type="domain" description="AB hydrolase-1" evidence="3">
    <location>
        <begin position="34"/>
        <end position="145"/>
    </location>
</feature>
<name>A0AAD6CK02_9EURO</name>
<dbReference type="GO" id="GO:0072330">
    <property type="term" value="P:monocarboxylic acid biosynthetic process"/>
    <property type="evidence" value="ECO:0007669"/>
    <property type="project" value="UniProtKB-ARBA"/>
</dbReference>
<dbReference type="GO" id="GO:0005739">
    <property type="term" value="C:mitochondrion"/>
    <property type="evidence" value="ECO:0007669"/>
    <property type="project" value="TreeGrafter"/>
</dbReference>
<dbReference type="GO" id="GO:0052689">
    <property type="term" value="F:carboxylic ester hydrolase activity"/>
    <property type="evidence" value="ECO:0007669"/>
    <property type="project" value="TreeGrafter"/>
</dbReference>
<sequence>MLSSVAGPATRVPLAYELLSASSKQAPKPIQKSPILFLHGFLGSKRENRHVSRPDANHVLLPRLLAKDLRRDVYTLDLRNHGDSGHHPKHNYTEMALDVKSFIETHQLQCPAVIGHSMGAKTAMTLALGSPNLVSEVVAVDNGPIELPLSPEFKIYLESMEKVHSMRVTTHREADIILQESVTSPSVRLWLLSNFIKEKNASHLKLRLSVDILKNALGPLGEFPHATGTGKFSKPVLFLRGLQSHYIPETAFPLMSTIFPRFETVNIDCGHWIVQEKPEEFRQAVVQFLQKHN</sequence>
<dbReference type="SUPFAM" id="SSF53474">
    <property type="entry name" value="alpha/beta-Hydrolases"/>
    <property type="match status" value="1"/>
</dbReference>
<dbReference type="Gene3D" id="3.40.50.1820">
    <property type="entry name" value="alpha/beta hydrolase"/>
    <property type="match status" value="1"/>
</dbReference>
<dbReference type="EMBL" id="JAQIZZ010000008">
    <property type="protein sequence ID" value="KAJ5524921.1"/>
    <property type="molecule type" value="Genomic_DNA"/>
</dbReference>
<dbReference type="InterPro" id="IPR000073">
    <property type="entry name" value="AB_hydrolase_1"/>
</dbReference>
<evidence type="ECO:0000256" key="1">
    <source>
        <dbReference type="ARBA" id="ARBA00008645"/>
    </source>
</evidence>
<dbReference type="GO" id="GO:0017000">
    <property type="term" value="P:antibiotic biosynthetic process"/>
    <property type="evidence" value="ECO:0007669"/>
    <property type="project" value="UniProtKB-ARBA"/>
</dbReference>
<accession>A0AAD6CK02</accession>
<gene>
    <name evidence="4" type="ORF">N7494_011571</name>
</gene>
<dbReference type="Proteomes" id="UP001220324">
    <property type="component" value="Unassembled WGS sequence"/>
</dbReference>
<reference evidence="4 5" key="1">
    <citation type="journal article" date="2023" name="IMA Fungus">
        <title>Comparative genomic study of the Penicillium genus elucidates a diverse pangenome and 15 lateral gene transfer events.</title>
        <authorList>
            <person name="Petersen C."/>
            <person name="Sorensen T."/>
            <person name="Nielsen M.R."/>
            <person name="Sondergaard T.E."/>
            <person name="Sorensen J.L."/>
            <person name="Fitzpatrick D.A."/>
            <person name="Frisvad J.C."/>
            <person name="Nielsen K.L."/>
        </authorList>
    </citation>
    <scope>NUCLEOTIDE SEQUENCE [LARGE SCALE GENOMIC DNA]</scope>
    <source>
        <strain evidence="4 5">IBT 35679</strain>
    </source>
</reference>
<dbReference type="PANTHER" id="PTHR46118">
    <property type="entry name" value="PROTEIN ABHD11"/>
    <property type="match status" value="1"/>
</dbReference>
<keyword evidence="5" id="KW-1185">Reference proteome</keyword>
<evidence type="ECO:0000313" key="5">
    <source>
        <dbReference type="Proteomes" id="UP001220324"/>
    </source>
</evidence>
<evidence type="ECO:0000259" key="3">
    <source>
        <dbReference type="Pfam" id="PF00561"/>
    </source>
</evidence>
<evidence type="ECO:0000313" key="4">
    <source>
        <dbReference type="EMBL" id="KAJ5524921.1"/>
    </source>
</evidence>
<dbReference type="InterPro" id="IPR029058">
    <property type="entry name" value="AB_hydrolase_fold"/>
</dbReference>
<comment type="similarity">
    <text evidence="1">Belongs to the AB hydrolase superfamily.</text>
</comment>
<protein>
    <submittedName>
        <fullName evidence="4">Alpha/Beta hydrolase protein</fullName>
    </submittedName>
</protein>
<dbReference type="Pfam" id="PF00561">
    <property type="entry name" value="Abhydrolase_1"/>
    <property type="match status" value="1"/>
</dbReference>
<keyword evidence="2 4" id="KW-0378">Hydrolase</keyword>
<comment type="caution">
    <text evidence="4">The sequence shown here is derived from an EMBL/GenBank/DDBJ whole genome shotgun (WGS) entry which is preliminary data.</text>
</comment>
<proteinExistence type="inferred from homology"/>
<dbReference type="AlphaFoldDB" id="A0AAD6CK02"/>
<evidence type="ECO:0000256" key="2">
    <source>
        <dbReference type="ARBA" id="ARBA00022801"/>
    </source>
</evidence>
<dbReference type="PANTHER" id="PTHR46118:SF4">
    <property type="entry name" value="PROTEIN ABHD11"/>
    <property type="match status" value="1"/>
</dbReference>
<organism evidence="4 5">
    <name type="scientific">Penicillium frequentans</name>
    <dbReference type="NCBI Taxonomy" id="3151616"/>
    <lineage>
        <taxon>Eukaryota</taxon>
        <taxon>Fungi</taxon>
        <taxon>Dikarya</taxon>
        <taxon>Ascomycota</taxon>
        <taxon>Pezizomycotina</taxon>
        <taxon>Eurotiomycetes</taxon>
        <taxon>Eurotiomycetidae</taxon>
        <taxon>Eurotiales</taxon>
        <taxon>Aspergillaceae</taxon>
        <taxon>Penicillium</taxon>
    </lineage>
</organism>